<dbReference type="GO" id="GO:0042157">
    <property type="term" value="P:lipoprotein metabolic process"/>
    <property type="evidence" value="ECO:0007669"/>
    <property type="project" value="InterPro"/>
</dbReference>
<sequence>MEGMAEKNISKNSLYPDLPTHEPHIATLYNEPLTATNSNPPNKNNTPPITQNNPSSTPPDYNSLYPSLEDDIKASPIRKHYTTFLQEYIEKIEEIIDKLKEIRTRAENYHYKNNVAKLSGTVVGTTGVALVVGSLAWAPVTAGSSLILGAGGAVMSVTGSLTNVITDYVDYKTTEIIMEDIKTLSKEKEMFDVWMQKSLSHFNECIDQLVSEGVSRDVAISTIIEGIAKGAINILEKPTNAVLTTLSTAAKLHHLEHIAIGTLPVLGKTFHITEKSFQFVYNVLGLTGRTIPTLMKDFAKISGILSMAFVVADISLLIKDLSSEHPSVEIIDKGLKQLEDEKNILEDLLDIIVAAGGCKEHVLEKALKDMGMIEDEELLLKDFVVINDEEFHEKAGINAQ</sequence>
<feature type="compositionally biased region" description="Low complexity" evidence="3">
    <location>
        <begin position="36"/>
        <end position="59"/>
    </location>
</feature>
<dbReference type="Proteomes" id="UP000504635">
    <property type="component" value="Unplaced"/>
</dbReference>
<reference evidence="5" key="1">
    <citation type="submission" date="2025-08" db="UniProtKB">
        <authorList>
            <consortium name="RefSeq"/>
        </authorList>
    </citation>
    <scope>IDENTIFICATION</scope>
</reference>
<dbReference type="GO" id="GO:0016020">
    <property type="term" value="C:membrane"/>
    <property type="evidence" value="ECO:0007669"/>
    <property type="project" value="TreeGrafter"/>
</dbReference>
<dbReference type="OrthoDB" id="6747960at2759"/>
<dbReference type="InParanoid" id="A0A6J2X5B9"/>
<dbReference type="GO" id="GO:0006869">
    <property type="term" value="P:lipid transport"/>
    <property type="evidence" value="ECO:0007669"/>
    <property type="project" value="InterPro"/>
</dbReference>
<accession>A0A6J2X5B9</accession>
<dbReference type="GO" id="GO:0008289">
    <property type="term" value="F:lipid binding"/>
    <property type="evidence" value="ECO:0007669"/>
    <property type="project" value="InterPro"/>
</dbReference>
<dbReference type="InterPro" id="IPR008405">
    <property type="entry name" value="ApoL"/>
</dbReference>
<dbReference type="PANTHER" id="PTHR14096">
    <property type="entry name" value="APOLIPOPROTEIN L"/>
    <property type="match status" value="1"/>
</dbReference>
<keyword evidence="4" id="KW-1185">Reference proteome</keyword>
<keyword evidence="2" id="KW-0175">Coiled coil</keyword>
<gene>
    <name evidence="5" type="primary">LOC115875128</name>
</gene>
<organism evidence="4 5">
    <name type="scientific">Sitophilus oryzae</name>
    <name type="common">Rice weevil</name>
    <name type="synonym">Curculio oryzae</name>
    <dbReference type="NCBI Taxonomy" id="7048"/>
    <lineage>
        <taxon>Eukaryota</taxon>
        <taxon>Metazoa</taxon>
        <taxon>Ecdysozoa</taxon>
        <taxon>Arthropoda</taxon>
        <taxon>Hexapoda</taxon>
        <taxon>Insecta</taxon>
        <taxon>Pterygota</taxon>
        <taxon>Neoptera</taxon>
        <taxon>Endopterygota</taxon>
        <taxon>Coleoptera</taxon>
        <taxon>Polyphaga</taxon>
        <taxon>Cucujiformia</taxon>
        <taxon>Curculionidae</taxon>
        <taxon>Dryophthorinae</taxon>
        <taxon>Sitophilus</taxon>
    </lineage>
</organism>
<evidence type="ECO:0000313" key="4">
    <source>
        <dbReference type="Proteomes" id="UP000504635"/>
    </source>
</evidence>
<dbReference type="RefSeq" id="XP_030746383.1">
    <property type="nucleotide sequence ID" value="XM_030890523.1"/>
</dbReference>
<dbReference type="Pfam" id="PF05461">
    <property type="entry name" value="ApoL"/>
    <property type="match status" value="1"/>
</dbReference>
<evidence type="ECO:0000256" key="1">
    <source>
        <dbReference type="ARBA" id="ARBA00010090"/>
    </source>
</evidence>
<dbReference type="KEGG" id="soy:115875128"/>
<proteinExistence type="inferred from homology"/>
<dbReference type="AlphaFoldDB" id="A0A6J2X5B9"/>
<dbReference type="GeneID" id="115875128"/>
<comment type="similarity">
    <text evidence="1">Belongs to the apolipoprotein L family.</text>
</comment>
<name>A0A6J2X5B9_SITOR</name>
<protein>
    <submittedName>
        <fullName evidence="5">Uncharacterized protein LOC115875128</fullName>
    </submittedName>
</protein>
<evidence type="ECO:0000313" key="5">
    <source>
        <dbReference type="RefSeq" id="XP_030746383.1"/>
    </source>
</evidence>
<dbReference type="GO" id="GO:0005576">
    <property type="term" value="C:extracellular region"/>
    <property type="evidence" value="ECO:0007669"/>
    <property type="project" value="InterPro"/>
</dbReference>
<dbReference type="PANTHER" id="PTHR14096:SF28">
    <property type="entry name" value="APOLIPOPROTEIN L, 1-RELATED"/>
    <property type="match status" value="1"/>
</dbReference>
<feature type="region of interest" description="Disordered" evidence="3">
    <location>
        <begin position="1"/>
        <end position="66"/>
    </location>
</feature>
<evidence type="ECO:0000256" key="2">
    <source>
        <dbReference type="SAM" id="Coils"/>
    </source>
</evidence>
<evidence type="ECO:0000256" key="3">
    <source>
        <dbReference type="SAM" id="MobiDB-lite"/>
    </source>
</evidence>
<feature type="coiled-coil region" evidence="2">
    <location>
        <begin position="328"/>
        <end position="355"/>
    </location>
</feature>